<feature type="non-terminal residue" evidence="1">
    <location>
        <position position="141"/>
    </location>
</feature>
<proteinExistence type="predicted"/>
<evidence type="ECO:0000313" key="2">
    <source>
        <dbReference type="Proteomes" id="UP000523795"/>
    </source>
</evidence>
<accession>A0ABX1JNL2</accession>
<organism evidence="1 2">
    <name type="scientific">Arthrobacter deserti</name>
    <dbReference type="NCBI Taxonomy" id="1742687"/>
    <lineage>
        <taxon>Bacteria</taxon>
        <taxon>Bacillati</taxon>
        <taxon>Actinomycetota</taxon>
        <taxon>Actinomycetes</taxon>
        <taxon>Micrococcales</taxon>
        <taxon>Micrococcaceae</taxon>
        <taxon>Arthrobacter</taxon>
    </lineage>
</organism>
<sequence>ADALRTSTRVIAVSRAGRDKPHPRSRKETPFLVRVRDAAGNVADHLVRAVIDASGTWERSNPLGQAGLPAPGEEEGRRLGLVTAPLPDGAGRDRARFAGRHVLGVGAGHSAANTLLSLGQLAREEPGTRISWAVRGAGAAR</sequence>
<dbReference type="EMBL" id="JAAZSR010000090">
    <property type="protein sequence ID" value="NKX50429.1"/>
    <property type="molecule type" value="Genomic_DNA"/>
</dbReference>
<dbReference type="Gene3D" id="3.50.50.60">
    <property type="entry name" value="FAD/NAD(P)-binding domain"/>
    <property type="match status" value="1"/>
</dbReference>
<feature type="non-terminal residue" evidence="1">
    <location>
        <position position="1"/>
    </location>
</feature>
<reference evidence="1 2" key="1">
    <citation type="submission" date="2020-04" db="EMBL/GenBank/DDBJ databases">
        <authorList>
            <person name="Liu S."/>
        </authorList>
    </citation>
    <scope>NUCLEOTIDE SEQUENCE [LARGE SCALE GENOMIC DNA]</scope>
    <source>
        <strain evidence="1 2">CGMCC 1.15091</strain>
    </source>
</reference>
<dbReference type="InterPro" id="IPR036188">
    <property type="entry name" value="FAD/NAD-bd_sf"/>
</dbReference>
<protein>
    <submittedName>
        <fullName evidence="1">Flavoprotein</fullName>
    </submittedName>
</protein>
<gene>
    <name evidence="1" type="ORF">HER39_07580</name>
</gene>
<keyword evidence="2" id="KW-1185">Reference proteome</keyword>
<name>A0ABX1JNL2_9MICC</name>
<evidence type="ECO:0000313" key="1">
    <source>
        <dbReference type="EMBL" id="NKX50429.1"/>
    </source>
</evidence>
<dbReference type="Proteomes" id="UP000523795">
    <property type="component" value="Unassembled WGS sequence"/>
</dbReference>
<comment type="caution">
    <text evidence="1">The sequence shown here is derived from an EMBL/GenBank/DDBJ whole genome shotgun (WGS) entry which is preliminary data.</text>
</comment>